<dbReference type="InterPro" id="IPR045121">
    <property type="entry name" value="CoAse"/>
</dbReference>
<evidence type="ECO:0000313" key="9">
    <source>
        <dbReference type="Proteomes" id="UP000309215"/>
    </source>
</evidence>
<proteinExistence type="predicted"/>
<evidence type="ECO:0000256" key="6">
    <source>
        <dbReference type="ARBA" id="ARBA00023211"/>
    </source>
</evidence>
<dbReference type="Gene3D" id="3.90.79.10">
    <property type="entry name" value="Nucleoside Triphosphate Pyrophosphohydrolase"/>
    <property type="match status" value="1"/>
</dbReference>
<dbReference type="AlphaFoldDB" id="A0A4U1J7Y4"/>
<keyword evidence="4" id="KW-0378">Hydrolase</keyword>
<feature type="domain" description="Nudix hydrolase" evidence="7">
    <location>
        <begin position="27"/>
        <end position="169"/>
    </location>
</feature>
<protein>
    <submittedName>
        <fullName evidence="8">CoA pyrophosphatase</fullName>
    </submittedName>
</protein>
<name>A0A4U1J7Y4_9BACT</name>
<dbReference type="Proteomes" id="UP000309215">
    <property type="component" value="Unassembled WGS sequence"/>
</dbReference>
<evidence type="ECO:0000256" key="3">
    <source>
        <dbReference type="ARBA" id="ARBA00022723"/>
    </source>
</evidence>
<dbReference type="InterPro" id="IPR015797">
    <property type="entry name" value="NUDIX_hydrolase-like_dom_sf"/>
</dbReference>
<organism evidence="8 9">
    <name type="scientific">Polyangium fumosum</name>
    <dbReference type="NCBI Taxonomy" id="889272"/>
    <lineage>
        <taxon>Bacteria</taxon>
        <taxon>Pseudomonadati</taxon>
        <taxon>Myxococcota</taxon>
        <taxon>Polyangia</taxon>
        <taxon>Polyangiales</taxon>
        <taxon>Polyangiaceae</taxon>
        <taxon>Polyangium</taxon>
    </lineage>
</organism>
<comment type="cofactor">
    <cofactor evidence="2">
        <name>Mg(2+)</name>
        <dbReference type="ChEBI" id="CHEBI:18420"/>
    </cofactor>
</comment>
<keyword evidence="3" id="KW-0479">Metal-binding</keyword>
<dbReference type="OrthoDB" id="289720at2"/>
<dbReference type="PROSITE" id="PS51462">
    <property type="entry name" value="NUDIX"/>
    <property type="match status" value="1"/>
</dbReference>
<dbReference type="SUPFAM" id="SSF55811">
    <property type="entry name" value="Nudix"/>
    <property type="match status" value="1"/>
</dbReference>
<dbReference type="InterPro" id="IPR000086">
    <property type="entry name" value="NUDIX_hydrolase_dom"/>
</dbReference>
<dbReference type="Pfam" id="PF00293">
    <property type="entry name" value="NUDIX"/>
    <property type="match status" value="1"/>
</dbReference>
<sequence length="200" mass="22151">MSTSYDLAAIAARLAILDLVSEAATTERQAAVAAILRTPREGNEAEVLLIRRSERQGDPWSGQMAFPGGRREPADPSLYYTALRETEEEIGLDLAQHGRFLARLADLPAVARARRVGMNITPFVFALDDPDPPPFTLSAEVAEVVWAPIGPMARGQSASKYAYNHEGNVLDMPAFAVEQRIVWGLTYRMLEMLFEVLHQR</sequence>
<dbReference type="CDD" id="cd03426">
    <property type="entry name" value="NUDIX_CoAse_Nudt7"/>
    <property type="match status" value="1"/>
</dbReference>
<dbReference type="EMBL" id="SSMQ01000028">
    <property type="protein sequence ID" value="TKD03496.1"/>
    <property type="molecule type" value="Genomic_DNA"/>
</dbReference>
<reference evidence="8 9" key="1">
    <citation type="submission" date="2019-04" db="EMBL/GenBank/DDBJ databases">
        <authorList>
            <person name="Li Y."/>
            <person name="Wang J."/>
        </authorList>
    </citation>
    <scope>NUCLEOTIDE SEQUENCE [LARGE SCALE GENOMIC DNA]</scope>
    <source>
        <strain evidence="8 9">DSM 14668</strain>
    </source>
</reference>
<comment type="cofactor">
    <cofactor evidence="1">
        <name>Mn(2+)</name>
        <dbReference type="ChEBI" id="CHEBI:29035"/>
    </cofactor>
</comment>
<evidence type="ECO:0000256" key="4">
    <source>
        <dbReference type="ARBA" id="ARBA00022801"/>
    </source>
</evidence>
<dbReference type="PANTHER" id="PTHR12992">
    <property type="entry name" value="NUDIX HYDROLASE"/>
    <property type="match status" value="1"/>
</dbReference>
<gene>
    <name evidence="8" type="ORF">E8A74_25160</name>
</gene>
<evidence type="ECO:0000256" key="2">
    <source>
        <dbReference type="ARBA" id="ARBA00001946"/>
    </source>
</evidence>
<dbReference type="GO" id="GO:0010945">
    <property type="term" value="F:coenzyme A diphosphatase activity"/>
    <property type="evidence" value="ECO:0007669"/>
    <property type="project" value="InterPro"/>
</dbReference>
<evidence type="ECO:0000256" key="5">
    <source>
        <dbReference type="ARBA" id="ARBA00022842"/>
    </source>
</evidence>
<dbReference type="GO" id="GO:0046872">
    <property type="term" value="F:metal ion binding"/>
    <property type="evidence" value="ECO:0007669"/>
    <property type="project" value="UniProtKB-KW"/>
</dbReference>
<dbReference type="RefSeq" id="WP_136931616.1">
    <property type="nucleotide sequence ID" value="NZ_SSMQ01000028.1"/>
</dbReference>
<keyword evidence="6" id="KW-0464">Manganese</keyword>
<evidence type="ECO:0000313" key="8">
    <source>
        <dbReference type="EMBL" id="TKD03496.1"/>
    </source>
</evidence>
<evidence type="ECO:0000259" key="7">
    <source>
        <dbReference type="PROSITE" id="PS51462"/>
    </source>
</evidence>
<evidence type="ECO:0000256" key="1">
    <source>
        <dbReference type="ARBA" id="ARBA00001936"/>
    </source>
</evidence>
<keyword evidence="9" id="KW-1185">Reference proteome</keyword>
<comment type="caution">
    <text evidence="8">The sequence shown here is derived from an EMBL/GenBank/DDBJ whole genome shotgun (WGS) entry which is preliminary data.</text>
</comment>
<keyword evidence="5" id="KW-0460">Magnesium</keyword>
<dbReference type="PANTHER" id="PTHR12992:SF11">
    <property type="entry name" value="MITOCHONDRIAL COENZYME A DIPHOSPHATASE NUDT8"/>
    <property type="match status" value="1"/>
</dbReference>
<accession>A0A4U1J7Y4</accession>